<dbReference type="SUPFAM" id="SSF50494">
    <property type="entry name" value="Trypsin-like serine proteases"/>
    <property type="match status" value="1"/>
</dbReference>
<dbReference type="EMBL" id="CAXAJV020001288">
    <property type="protein sequence ID" value="CAL7938275.1"/>
    <property type="molecule type" value="Genomic_DNA"/>
</dbReference>
<feature type="chain" id="PRO_5045351927" description="Peptidase S1 domain-containing protein" evidence="7">
    <location>
        <begin position="17"/>
        <end position="262"/>
    </location>
</feature>
<evidence type="ECO:0000256" key="4">
    <source>
        <dbReference type="ARBA" id="ARBA00022825"/>
    </source>
</evidence>
<dbReference type="PANTHER" id="PTHR24276">
    <property type="entry name" value="POLYSERASE-RELATED"/>
    <property type="match status" value="1"/>
</dbReference>
<dbReference type="SMART" id="SM00020">
    <property type="entry name" value="Tryp_SPc"/>
    <property type="match status" value="1"/>
</dbReference>
<dbReference type="InterPro" id="IPR050430">
    <property type="entry name" value="Peptidase_S1"/>
</dbReference>
<evidence type="ECO:0000256" key="2">
    <source>
        <dbReference type="ARBA" id="ARBA00022670"/>
    </source>
</evidence>
<dbReference type="InterPro" id="IPR033116">
    <property type="entry name" value="TRYPSIN_SER"/>
</dbReference>
<proteinExistence type="inferred from homology"/>
<dbReference type="PROSITE" id="PS00134">
    <property type="entry name" value="TRYPSIN_HIS"/>
    <property type="match status" value="1"/>
</dbReference>
<reference evidence="9 10" key="1">
    <citation type="submission" date="2024-08" db="EMBL/GenBank/DDBJ databases">
        <authorList>
            <person name="Will J Nash"/>
            <person name="Angela Man"/>
            <person name="Seanna McTaggart"/>
            <person name="Kendall Baker"/>
            <person name="Tom Barker"/>
            <person name="Leah Catchpole"/>
            <person name="Alex Durrant"/>
            <person name="Karim Gharbi"/>
            <person name="Naomi Irish"/>
            <person name="Gemy Kaithakottil"/>
            <person name="Debby Ku"/>
            <person name="Aaliyah Providence"/>
            <person name="Felix Shaw"/>
            <person name="David Swarbreck"/>
            <person name="Chris Watkins"/>
            <person name="Ann M. McCartney"/>
            <person name="Giulio Formenti"/>
            <person name="Alice Mouton"/>
            <person name="Noel Vella"/>
            <person name="Bjorn M von Reumont"/>
            <person name="Adriana Vella"/>
            <person name="Wilfried Haerty"/>
        </authorList>
    </citation>
    <scope>NUCLEOTIDE SEQUENCE [LARGE SCALE GENOMIC DNA]</scope>
</reference>
<keyword evidence="10" id="KW-1185">Reference proteome</keyword>
<keyword evidence="4 6" id="KW-0720">Serine protease</keyword>
<keyword evidence="3 6" id="KW-0378">Hydrolase</keyword>
<sequence length="262" mass="27896">MFKFAVVLALVAVAAGNPVNQTLDELVQRMDGRIVGGEETTIYAAPYQVSLQKSGYHFCGGSIIGKNWVLTAGHCSDYAARSYKIRSGSTNVYSGGSVHKVQQIIRHKGYATNRNGVPVNDIALFRIADSDAFQFTKARQPVKLYQGNPEQLVGKSAMITGWGKTNTGTPVILNKVSVPIITKKSCDSAYSKVGGVPQGEICAGLTEGGKDSCQGDSGGPLVVDGNLVGVVSWGMGCGTPKYPGVYTDVSYYRQWIKETSGI</sequence>
<dbReference type="InterPro" id="IPR001254">
    <property type="entry name" value="Trypsin_dom"/>
</dbReference>
<protein>
    <recommendedName>
        <fullName evidence="8">Peptidase S1 domain-containing protein</fullName>
    </recommendedName>
</protein>
<dbReference type="InterPro" id="IPR001314">
    <property type="entry name" value="Peptidase_S1A"/>
</dbReference>
<dbReference type="Gene3D" id="2.40.10.10">
    <property type="entry name" value="Trypsin-like serine proteases"/>
    <property type="match status" value="1"/>
</dbReference>
<dbReference type="InterPro" id="IPR009003">
    <property type="entry name" value="Peptidase_S1_PA"/>
</dbReference>
<evidence type="ECO:0000259" key="8">
    <source>
        <dbReference type="PROSITE" id="PS50240"/>
    </source>
</evidence>
<name>A0ABP1NBA9_XYLVO</name>
<dbReference type="InterPro" id="IPR018114">
    <property type="entry name" value="TRYPSIN_HIS"/>
</dbReference>
<dbReference type="CDD" id="cd00190">
    <property type="entry name" value="Tryp_SPc"/>
    <property type="match status" value="1"/>
</dbReference>
<organism evidence="9 10">
    <name type="scientific">Xylocopa violacea</name>
    <name type="common">Violet carpenter bee</name>
    <name type="synonym">Apis violacea</name>
    <dbReference type="NCBI Taxonomy" id="135666"/>
    <lineage>
        <taxon>Eukaryota</taxon>
        <taxon>Metazoa</taxon>
        <taxon>Ecdysozoa</taxon>
        <taxon>Arthropoda</taxon>
        <taxon>Hexapoda</taxon>
        <taxon>Insecta</taxon>
        <taxon>Pterygota</taxon>
        <taxon>Neoptera</taxon>
        <taxon>Endopterygota</taxon>
        <taxon>Hymenoptera</taxon>
        <taxon>Apocrita</taxon>
        <taxon>Aculeata</taxon>
        <taxon>Apoidea</taxon>
        <taxon>Anthophila</taxon>
        <taxon>Apidae</taxon>
        <taxon>Xylocopa</taxon>
        <taxon>Xylocopa</taxon>
    </lineage>
</organism>
<feature type="domain" description="Peptidase S1" evidence="8">
    <location>
        <begin position="34"/>
        <end position="261"/>
    </location>
</feature>
<gene>
    <name evidence="9" type="ORF">XYLVIOL_LOCUS3185</name>
</gene>
<evidence type="ECO:0000256" key="1">
    <source>
        <dbReference type="ARBA" id="ARBA00007664"/>
    </source>
</evidence>
<evidence type="ECO:0000313" key="10">
    <source>
        <dbReference type="Proteomes" id="UP001642520"/>
    </source>
</evidence>
<feature type="signal peptide" evidence="7">
    <location>
        <begin position="1"/>
        <end position="16"/>
    </location>
</feature>
<evidence type="ECO:0000256" key="5">
    <source>
        <dbReference type="ARBA" id="ARBA00023157"/>
    </source>
</evidence>
<comment type="caution">
    <text evidence="9">The sequence shown here is derived from an EMBL/GenBank/DDBJ whole genome shotgun (WGS) entry which is preliminary data.</text>
</comment>
<keyword evidence="7" id="KW-0732">Signal</keyword>
<comment type="similarity">
    <text evidence="1">Belongs to the peptidase S1 family.</text>
</comment>
<evidence type="ECO:0000256" key="3">
    <source>
        <dbReference type="ARBA" id="ARBA00022801"/>
    </source>
</evidence>
<keyword evidence="5" id="KW-1015">Disulfide bond</keyword>
<dbReference type="PROSITE" id="PS00135">
    <property type="entry name" value="TRYPSIN_SER"/>
    <property type="match status" value="1"/>
</dbReference>
<dbReference type="InterPro" id="IPR043504">
    <property type="entry name" value="Peptidase_S1_PA_chymotrypsin"/>
</dbReference>
<accession>A0ABP1NBA9</accession>
<evidence type="ECO:0000256" key="6">
    <source>
        <dbReference type="RuleBase" id="RU363034"/>
    </source>
</evidence>
<dbReference type="Proteomes" id="UP001642520">
    <property type="component" value="Unassembled WGS sequence"/>
</dbReference>
<dbReference type="Pfam" id="PF00089">
    <property type="entry name" value="Trypsin"/>
    <property type="match status" value="1"/>
</dbReference>
<keyword evidence="2 6" id="KW-0645">Protease</keyword>
<dbReference type="PROSITE" id="PS50240">
    <property type="entry name" value="TRYPSIN_DOM"/>
    <property type="match status" value="1"/>
</dbReference>
<dbReference type="PANTHER" id="PTHR24276:SF91">
    <property type="entry name" value="AT26814P-RELATED"/>
    <property type="match status" value="1"/>
</dbReference>
<evidence type="ECO:0000313" key="9">
    <source>
        <dbReference type="EMBL" id="CAL7938275.1"/>
    </source>
</evidence>
<dbReference type="PRINTS" id="PR00722">
    <property type="entry name" value="CHYMOTRYPSIN"/>
</dbReference>
<evidence type="ECO:0000256" key="7">
    <source>
        <dbReference type="SAM" id="SignalP"/>
    </source>
</evidence>